<dbReference type="EMBL" id="CP099464">
    <property type="protein sequence ID" value="UUO15511.1"/>
    <property type="molecule type" value="Genomic_DNA"/>
</dbReference>
<name>A0ABY5LY66_9CYAN</name>
<organism evidence="1 2">
    <name type="scientific">Dolichospermum heterosporum TAC447</name>
    <dbReference type="NCBI Taxonomy" id="747523"/>
    <lineage>
        <taxon>Bacteria</taxon>
        <taxon>Bacillati</taxon>
        <taxon>Cyanobacteriota</taxon>
        <taxon>Cyanophyceae</taxon>
        <taxon>Nostocales</taxon>
        <taxon>Aphanizomenonaceae</taxon>
        <taxon>Dolichospermum</taxon>
        <taxon>Dolichospermum heterosporum</taxon>
    </lineage>
</organism>
<dbReference type="Proteomes" id="UP001057561">
    <property type="component" value="Chromosome"/>
</dbReference>
<sequence>MIFGGELVIFICLNQDFQDLRIYRMLLDDFWWRVGDFYLSESGFSGFEDLQDVIG</sequence>
<gene>
    <name evidence="1" type="ORF">NG743_00120</name>
</gene>
<reference evidence="1" key="1">
    <citation type="submission" date="2022-06" db="EMBL/GenBank/DDBJ databases">
        <title>Nostosin G and Spiroidesin B from the Cyanobacterium Dolichospermum sp. NIES-1697.</title>
        <authorList>
            <person name="Phan C.-S."/>
            <person name="Mehjabin J.J."/>
            <person name="Anas A.R.J."/>
            <person name="Hayasaka M."/>
            <person name="Onoki R."/>
            <person name="Wang J."/>
            <person name="Umezawa T."/>
            <person name="Washio K."/>
            <person name="Morikawa M."/>
            <person name="Okino T."/>
        </authorList>
    </citation>
    <scope>NUCLEOTIDE SEQUENCE</scope>
    <source>
        <strain evidence="1">NIES-1697</strain>
    </source>
</reference>
<evidence type="ECO:0008006" key="3">
    <source>
        <dbReference type="Google" id="ProtNLM"/>
    </source>
</evidence>
<evidence type="ECO:0000313" key="1">
    <source>
        <dbReference type="EMBL" id="UUO15511.1"/>
    </source>
</evidence>
<accession>A0ABY5LY66</accession>
<protein>
    <recommendedName>
        <fullName evidence="3">Transposase</fullName>
    </recommendedName>
</protein>
<dbReference type="RefSeq" id="WP_257121229.1">
    <property type="nucleotide sequence ID" value="NZ_CP099464.1"/>
</dbReference>
<keyword evidence="2" id="KW-1185">Reference proteome</keyword>
<proteinExistence type="predicted"/>
<evidence type="ECO:0000313" key="2">
    <source>
        <dbReference type="Proteomes" id="UP001057561"/>
    </source>
</evidence>